<dbReference type="Gene3D" id="3.30.530.20">
    <property type="match status" value="1"/>
</dbReference>
<accession>A0A381TAS4</accession>
<comment type="similarity">
    <text evidence="1">Belongs to the AHA1 family.</text>
</comment>
<dbReference type="InterPro" id="IPR013538">
    <property type="entry name" value="ASHA1/2-like_C"/>
</dbReference>
<dbReference type="AlphaFoldDB" id="A0A381TAS4"/>
<evidence type="ECO:0000313" key="3">
    <source>
        <dbReference type="EMBL" id="SVA12641.1"/>
    </source>
</evidence>
<proteinExistence type="inferred from homology"/>
<name>A0A381TAS4_9ZZZZ</name>
<dbReference type="SUPFAM" id="SSF55961">
    <property type="entry name" value="Bet v1-like"/>
    <property type="match status" value="1"/>
</dbReference>
<dbReference type="CDD" id="cd07814">
    <property type="entry name" value="SRPBCC_CalC_Aha1-like"/>
    <property type="match status" value="1"/>
</dbReference>
<evidence type="ECO:0000259" key="2">
    <source>
        <dbReference type="Pfam" id="PF08327"/>
    </source>
</evidence>
<feature type="domain" description="Activator of Hsp90 ATPase homologue 1/2-like C-terminal" evidence="2">
    <location>
        <begin position="23"/>
        <end position="160"/>
    </location>
</feature>
<protein>
    <recommendedName>
        <fullName evidence="2">Activator of Hsp90 ATPase homologue 1/2-like C-terminal domain-containing protein</fullName>
    </recommendedName>
</protein>
<dbReference type="InterPro" id="IPR023393">
    <property type="entry name" value="START-like_dom_sf"/>
</dbReference>
<reference evidence="3" key="1">
    <citation type="submission" date="2018-05" db="EMBL/GenBank/DDBJ databases">
        <authorList>
            <person name="Lanie J.A."/>
            <person name="Ng W.-L."/>
            <person name="Kazmierczak K.M."/>
            <person name="Andrzejewski T.M."/>
            <person name="Davidsen T.M."/>
            <person name="Wayne K.J."/>
            <person name="Tettelin H."/>
            <person name="Glass J.I."/>
            <person name="Rusch D."/>
            <person name="Podicherti R."/>
            <person name="Tsui H.-C.T."/>
            <person name="Winkler M.E."/>
        </authorList>
    </citation>
    <scope>NUCLEOTIDE SEQUENCE</scope>
</reference>
<dbReference type="EMBL" id="UINC01004212">
    <property type="protein sequence ID" value="SVA12641.1"/>
    <property type="molecule type" value="Genomic_DNA"/>
</dbReference>
<dbReference type="Pfam" id="PF08327">
    <property type="entry name" value="AHSA1"/>
    <property type="match status" value="1"/>
</dbReference>
<gene>
    <name evidence="3" type="ORF">METZ01_LOCUS65495</name>
</gene>
<evidence type="ECO:0000256" key="1">
    <source>
        <dbReference type="ARBA" id="ARBA00006817"/>
    </source>
</evidence>
<sequence>MTRQRPVQDFKDFVTEHKELITAAPDRVLAAFFDPIDLSAWWLTTRSVAVPQPLGVYAVEWKPTAFRDPILGPLGGAFHGTVMEYRANREFFVANAFWLPPEGPPLGPMALQVTCRVEGPGTRVQVRQSGRGLGERWERYYSVIESGWVTSLQSLKAYIETAPKRVVPPVTSAVDKKPMARIEELTTTSRAVKHARRRS</sequence>
<organism evidence="3">
    <name type="scientific">marine metagenome</name>
    <dbReference type="NCBI Taxonomy" id="408172"/>
    <lineage>
        <taxon>unclassified sequences</taxon>
        <taxon>metagenomes</taxon>
        <taxon>ecological metagenomes</taxon>
    </lineage>
</organism>